<feature type="compositionally biased region" description="Polar residues" evidence="1">
    <location>
        <begin position="74"/>
        <end position="93"/>
    </location>
</feature>
<dbReference type="EMBL" id="NKQK01000019">
    <property type="protein sequence ID" value="PSS02639.1"/>
    <property type="molecule type" value="Genomic_DNA"/>
</dbReference>
<feature type="region of interest" description="Disordered" evidence="1">
    <location>
        <begin position="32"/>
        <end position="59"/>
    </location>
</feature>
<sequence>MEGLIPMLLHALKKQKPHHSFRCLSEGSNRSYHMLIGPQDSVNGSSHHRRTRSEFKPSTADHFLDQRFAPEFSHSNSFNNTSGSRQIGSSTYQVRKETKSNLGR</sequence>
<accession>A0A2R6Q5V6</accession>
<protein>
    <submittedName>
        <fullName evidence="2">G patch domain-containing protein</fullName>
    </submittedName>
</protein>
<evidence type="ECO:0000313" key="3">
    <source>
        <dbReference type="Proteomes" id="UP000241394"/>
    </source>
</evidence>
<organism evidence="2 3">
    <name type="scientific">Actinidia chinensis var. chinensis</name>
    <name type="common">Chinese soft-hair kiwi</name>
    <dbReference type="NCBI Taxonomy" id="1590841"/>
    <lineage>
        <taxon>Eukaryota</taxon>
        <taxon>Viridiplantae</taxon>
        <taxon>Streptophyta</taxon>
        <taxon>Embryophyta</taxon>
        <taxon>Tracheophyta</taxon>
        <taxon>Spermatophyta</taxon>
        <taxon>Magnoliopsida</taxon>
        <taxon>eudicotyledons</taxon>
        <taxon>Gunneridae</taxon>
        <taxon>Pentapetalae</taxon>
        <taxon>asterids</taxon>
        <taxon>Ericales</taxon>
        <taxon>Actinidiaceae</taxon>
        <taxon>Actinidia</taxon>
    </lineage>
</organism>
<dbReference type="OrthoDB" id="1929722at2759"/>
<dbReference type="OMA" id="YHLLMGQ"/>
<dbReference type="Proteomes" id="UP000241394">
    <property type="component" value="Chromosome LG19"/>
</dbReference>
<reference evidence="2 3" key="1">
    <citation type="submission" date="2017-07" db="EMBL/GenBank/DDBJ databases">
        <title>An improved, manually edited Actinidia chinensis var. chinensis (kiwifruit) genome highlights the challenges associated with draft genomes and gene prediction in plants.</title>
        <authorList>
            <person name="Pilkington S."/>
            <person name="Crowhurst R."/>
            <person name="Hilario E."/>
            <person name="Nardozza S."/>
            <person name="Fraser L."/>
            <person name="Peng Y."/>
            <person name="Gunaseelan K."/>
            <person name="Simpson R."/>
            <person name="Tahir J."/>
            <person name="Deroles S."/>
            <person name="Templeton K."/>
            <person name="Luo Z."/>
            <person name="Davy M."/>
            <person name="Cheng C."/>
            <person name="Mcneilage M."/>
            <person name="Scaglione D."/>
            <person name="Liu Y."/>
            <person name="Zhang Q."/>
            <person name="Datson P."/>
            <person name="De Silva N."/>
            <person name="Gardiner S."/>
            <person name="Bassett H."/>
            <person name="Chagne D."/>
            <person name="Mccallum J."/>
            <person name="Dzierzon H."/>
            <person name="Deng C."/>
            <person name="Wang Y.-Y."/>
            <person name="Barron N."/>
            <person name="Manako K."/>
            <person name="Bowen J."/>
            <person name="Foster T."/>
            <person name="Erridge Z."/>
            <person name="Tiffin H."/>
            <person name="Waite C."/>
            <person name="Davies K."/>
            <person name="Grierson E."/>
            <person name="Laing W."/>
            <person name="Kirk R."/>
            <person name="Chen X."/>
            <person name="Wood M."/>
            <person name="Montefiori M."/>
            <person name="Brummell D."/>
            <person name="Schwinn K."/>
            <person name="Catanach A."/>
            <person name="Fullerton C."/>
            <person name="Li D."/>
            <person name="Meiyalaghan S."/>
            <person name="Nieuwenhuizen N."/>
            <person name="Read N."/>
            <person name="Prakash R."/>
            <person name="Hunter D."/>
            <person name="Zhang H."/>
            <person name="Mckenzie M."/>
            <person name="Knabel M."/>
            <person name="Harris A."/>
            <person name="Allan A."/>
            <person name="Chen A."/>
            <person name="Janssen B."/>
            <person name="Plunkett B."/>
            <person name="Dwamena C."/>
            <person name="Voogd C."/>
            <person name="Leif D."/>
            <person name="Lafferty D."/>
            <person name="Souleyre E."/>
            <person name="Varkonyi-Gasic E."/>
            <person name="Gambi F."/>
            <person name="Hanley J."/>
            <person name="Yao J.-L."/>
            <person name="Cheung J."/>
            <person name="David K."/>
            <person name="Warren B."/>
            <person name="Marsh K."/>
            <person name="Snowden K."/>
            <person name="Lin-Wang K."/>
            <person name="Brian L."/>
            <person name="Martinez-Sanchez M."/>
            <person name="Wang M."/>
            <person name="Ileperuma N."/>
            <person name="Macnee N."/>
            <person name="Campin R."/>
            <person name="Mcatee P."/>
            <person name="Drummond R."/>
            <person name="Espley R."/>
            <person name="Ireland H."/>
            <person name="Wu R."/>
            <person name="Atkinson R."/>
            <person name="Karunairetnam S."/>
            <person name="Bulley S."/>
            <person name="Chunkath S."/>
            <person name="Hanley Z."/>
            <person name="Storey R."/>
            <person name="Thrimawithana A."/>
            <person name="Thomson S."/>
            <person name="David C."/>
            <person name="Testolin R."/>
        </authorList>
    </citation>
    <scope>NUCLEOTIDE SEQUENCE [LARGE SCALE GENOMIC DNA]</scope>
    <source>
        <strain evidence="3">cv. Red5</strain>
        <tissue evidence="2">Young leaf</tissue>
    </source>
</reference>
<evidence type="ECO:0000256" key="1">
    <source>
        <dbReference type="SAM" id="MobiDB-lite"/>
    </source>
</evidence>
<dbReference type="InParanoid" id="A0A2R6Q5V6"/>
<name>A0A2R6Q5V6_ACTCC</name>
<gene>
    <name evidence="2" type="ORF">CEY00_Acc21049</name>
</gene>
<dbReference type="Gramene" id="PSS02639">
    <property type="protein sequence ID" value="PSS02639"/>
    <property type="gene ID" value="CEY00_Acc21049"/>
</dbReference>
<dbReference type="PANTHER" id="PTHR38370:SF1">
    <property type="entry name" value="BETA-1,4-XYLOSIDASE"/>
    <property type="match status" value="1"/>
</dbReference>
<evidence type="ECO:0000313" key="2">
    <source>
        <dbReference type="EMBL" id="PSS02639.1"/>
    </source>
</evidence>
<feature type="region of interest" description="Disordered" evidence="1">
    <location>
        <begin position="74"/>
        <end position="104"/>
    </location>
</feature>
<dbReference type="PANTHER" id="PTHR38370">
    <property type="entry name" value="BETA-1,4-XYLOSIDASE"/>
    <property type="match status" value="1"/>
</dbReference>
<comment type="caution">
    <text evidence="2">The sequence shown here is derived from an EMBL/GenBank/DDBJ whole genome shotgun (WGS) entry which is preliminary data.</text>
</comment>
<proteinExistence type="predicted"/>
<dbReference type="AlphaFoldDB" id="A0A2R6Q5V6"/>
<keyword evidence="3" id="KW-1185">Reference proteome</keyword>
<feature type="compositionally biased region" description="Basic and acidic residues" evidence="1">
    <location>
        <begin position="94"/>
        <end position="104"/>
    </location>
</feature>
<reference evidence="3" key="2">
    <citation type="journal article" date="2018" name="BMC Genomics">
        <title>A manually annotated Actinidia chinensis var. chinensis (kiwifruit) genome highlights the challenges associated with draft genomes and gene prediction in plants.</title>
        <authorList>
            <person name="Pilkington S.M."/>
            <person name="Crowhurst R."/>
            <person name="Hilario E."/>
            <person name="Nardozza S."/>
            <person name="Fraser L."/>
            <person name="Peng Y."/>
            <person name="Gunaseelan K."/>
            <person name="Simpson R."/>
            <person name="Tahir J."/>
            <person name="Deroles S.C."/>
            <person name="Templeton K."/>
            <person name="Luo Z."/>
            <person name="Davy M."/>
            <person name="Cheng C."/>
            <person name="McNeilage M."/>
            <person name="Scaglione D."/>
            <person name="Liu Y."/>
            <person name="Zhang Q."/>
            <person name="Datson P."/>
            <person name="De Silva N."/>
            <person name="Gardiner S.E."/>
            <person name="Bassett H."/>
            <person name="Chagne D."/>
            <person name="McCallum J."/>
            <person name="Dzierzon H."/>
            <person name="Deng C."/>
            <person name="Wang Y.Y."/>
            <person name="Barron L."/>
            <person name="Manako K."/>
            <person name="Bowen J."/>
            <person name="Foster T.M."/>
            <person name="Erridge Z.A."/>
            <person name="Tiffin H."/>
            <person name="Waite C.N."/>
            <person name="Davies K.M."/>
            <person name="Grierson E.P."/>
            <person name="Laing W.A."/>
            <person name="Kirk R."/>
            <person name="Chen X."/>
            <person name="Wood M."/>
            <person name="Montefiori M."/>
            <person name="Brummell D.A."/>
            <person name="Schwinn K.E."/>
            <person name="Catanach A."/>
            <person name="Fullerton C."/>
            <person name="Li D."/>
            <person name="Meiyalaghan S."/>
            <person name="Nieuwenhuizen N."/>
            <person name="Read N."/>
            <person name="Prakash R."/>
            <person name="Hunter D."/>
            <person name="Zhang H."/>
            <person name="McKenzie M."/>
            <person name="Knabel M."/>
            <person name="Harris A."/>
            <person name="Allan A.C."/>
            <person name="Gleave A."/>
            <person name="Chen A."/>
            <person name="Janssen B.J."/>
            <person name="Plunkett B."/>
            <person name="Ampomah-Dwamena C."/>
            <person name="Voogd C."/>
            <person name="Leif D."/>
            <person name="Lafferty D."/>
            <person name="Souleyre E.J.F."/>
            <person name="Varkonyi-Gasic E."/>
            <person name="Gambi F."/>
            <person name="Hanley J."/>
            <person name="Yao J.L."/>
            <person name="Cheung J."/>
            <person name="David K.M."/>
            <person name="Warren B."/>
            <person name="Marsh K."/>
            <person name="Snowden K.C."/>
            <person name="Lin-Wang K."/>
            <person name="Brian L."/>
            <person name="Martinez-Sanchez M."/>
            <person name="Wang M."/>
            <person name="Ileperuma N."/>
            <person name="Macnee N."/>
            <person name="Campin R."/>
            <person name="McAtee P."/>
            <person name="Drummond R.S.M."/>
            <person name="Espley R.V."/>
            <person name="Ireland H.S."/>
            <person name="Wu R."/>
            <person name="Atkinson R.G."/>
            <person name="Karunairetnam S."/>
            <person name="Bulley S."/>
            <person name="Chunkath S."/>
            <person name="Hanley Z."/>
            <person name="Storey R."/>
            <person name="Thrimawithana A.H."/>
            <person name="Thomson S."/>
            <person name="David C."/>
            <person name="Testolin R."/>
            <person name="Huang H."/>
            <person name="Hellens R.P."/>
            <person name="Schaffer R.J."/>
        </authorList>
    </citation>
    <scope>NUCLEOTIDE SEQUENCE [LARGE SCALE GENOMIC DNA]</scope>
    <source>
        <strain evidence="3">cv. Red5</strain>
    </source>
</reference>